<keyword evidence="3" id="KW-1185">Reference proteome</keyword>
<accession>A0A835M682</accession>
<evidence type="ECO:0000313" key="2">
    <source>
        <dbReference type="EMBL" id="KAF9620770.1"/>
    </source>
</evidence>
<keyword evidence="1" id="KW-0732">Signal</keyword>
<dbReference type="Proteomes" id="UP000631114">
    <property type="component" value="Unassembled WGS sequence"/>
</dbReference>
<feature type="signal peptide" evidence="1">
    <location>
        <begin position="1"/>
        <end position="25"/>
    </location>
</feature>
<evidence type="ECO:0000256" key="1">
    <source>
        <dbReference type="SAM" id="SignalP"/>
    </source>
</evidence>
<comment type="caution">
    <text evidence="2">The sequence shown here is derived from an EMBL/GenBank/DDBJ whole genome shotgun (WGS) entry which is preliminary data.</text>
</comment>
<evidence type="ECO:0000313" key="3">
    <source>
        <dbReference type="Proteomes" id="UP000631114"/>
    </source>
</evidence>
<proteinExistence type="predicted"/>
<dbReference type="PANTHER" id="PTHR33210:SF24">
    <property type="entry name" value="POLLEN OLE E 1 ALLERGEN AND EXTENSIN FAMILY PROTEIN"/>
    <property type="match status" value="1"/>
</dbReference>
<protein>
    <submittedName>
        <fullName evidence="2">Uncharacterized protein</fullName>
    </submittedName>
</protein>
<dbReference type="PANTHER" id="PTHR33210">
    <property type="entry name" value="PROTODERMAL FACTOR 1"/>
    <property type="match status" value="1"/>
</dbReference>
<name>A0A835M682_9MAGN</name>
<feature type="chain" id="PRO_5032724496" evidence="1">
    <location>
        <begin position="26"/>
        <end position="289"/>
    </location>
</feature>
<dbReference type="AlphaFoldDB" id="A0A835M682"/>
<sequence length="289" mass="32523">MDSLLKVLIASILLLLVAFVEETRGDAMHLLLCFFPHSGMKVRITCDSTEREETTNWFGSYTIRFEGSPDLSRCYAQLSGNGQGSTSCGAVPGPAQQLRLMFRMFDMEMYAVDSLLSQPAQPMSFCPRSSNPPPSPYRRMPTPVFPPSPPTVTFPPSPPRVTFPPSPPRFTFPPMPFFEASACPHEIWTRPEYRCHWRLVQPDTKVAVAFGVIAARRYGTDMSLWQGIQGRGDIYRTLLREGTTALLNSYNSIQFRYPALAVVDRMNWAITGTPRQALLMALRFKRANS</sequence>
<dbReference type="OrthoDB" id="1909008at2759"/>
<dbReference type="EMBL" id="JADFTS010000002">
    <property type="protein sequence ID" value="KAF9620770.1"/>
    <property type="molecule type" value="Genomic_DNA"/>
</dbReference>
<organism evidence="2 3">
    <name type="scientific">Coptis chinensis</name>
    <dbReference type="NCBI Taxonomy" id="261450"/>
    <lineage>
        <taxon>Eukaryota</taxon>
        <taxon>Viridiplantae</taxon>
        <taxon>Streptophyta</taxon>
        <taxon>Embryophyta</taxon>
        <taxon>Tracheophyta</taxon>
        <taxon>Spermatophyta</taxon>
        <taxon>Magnoliopsida</taxon>
        <taxon>Ranunculales</taxon>
        <taxon>Ranunculaceae</taxon>
        <taxon>Coptidoideae</taxon>
        <taxon>Coptis</taxon>
    </lineage>
</organism>
<dbReference type="InterPro" id="IPR039923">
    <property type="entry name" value="Protodermal_1"/>
</dbReference>
<feature type="non-terminal residue" evidence="2">
    <location>
        <position position="1"/>
    </location>
</feature>
<gene>
    <name evidence="2" type="ORF">IFM89_014503</name>
</gene>
<reference evidence="2 3" key="1">
    <citation type="submission" date="2020-10" db="EMBL/GenBank/DDBJ databases">
        <title>The Coptis chinensis genome and diversification of protoberbering-type alkaloids.</title>
        <authorList>
            <person name="Wang B."/>
            <person name="Shu S."/>
            <person name="Song C."/>
            <person name="Liu Y."/>
        </authorList>
    </citation>
    <scope>NUCLEOTIDE SEQUENCE [LARGE SCALE GENOMIC DNA]</scope>
    <source>
        <strain evidence="2">HL-2020</strain>
        <tissue evidence="2">Leaf</tissue>
    </source>
</reference>